<gene>
    <name evidence="1" type="ORF">FPE_LOCUS26263</name>
</gene>
<proteinExistence type="predicted"/>
<dbReference type="EMBL" id="OU503051">
    <property type="protein sequence ID" value="CAI9778833.1"/>
    <property type="molecule type" value="Genomic_DNA"/>
</dbReference>
<evidence type="ECO:0000313" key="1">
    <source>
        <dbReference type="EMBL" id="CAI9778833.1"/>
    </source>
</evidence>
<dbReference type="InterPro" id="IPR036397">
    <property type="entry name" value="RNaseH_sf"/>
</dbReference>
<name>A0AAD2A047_9LAMI</name>
<dbReference type="AlphaFoldDB" id="A0AAD2A047"/>
<sequence length="197" mass="21932">MLCFDRLPFFFSGSGLVKEICWSILKGLLVLCYALSTTDADLLNKPLEAQVLSPATVPFTALAMHELPQPADHKARQNLLAPHGAPCSVAATAQPSNYGPFITSSPPSMKGCLSTIAYCLFFLLMQVTLVRPCNWRRKRIHLHNFMLDVHNRLQISTKRQDYLVDTISLHDVMGILRPVFAHPGICKAEVNVKIKAF</sequence>
<dbReference type="Proteomes" id="UP000834106">
    <property type="component" value="Chromosome 16"/>
</dbReference>
<protein>
    <submittedName>
        <fullName evidence="1">Uncharacterized protein</fullName>
    </submittedName>
</protein>
<reference evidence="1" key="1">
    <citation type="submission" date="2023-05" db="EMBL/GenBank/DDBJ databases">
        <authorList>
            <person name="Huff M."/>
        </authorList>
    </citation>
    <scope>NUCLEOTIDE SEQUENCE</scope>
</reference>
<organism evidence="1 2">
    <name type="scientific">Fraxinus pennsylvanica</name>
    <dbReference type="NCBI Taxonomy" id="56036"/>
    <lineage>
        <taxon>Eukaryota</taxon>
        <taxon>Viridiplantae</taxon>
        <taxon>Streptophyta</taxon>
        <taxon>Embryophyta</taxon>
        <taxon>Tracheophyta</taxon>
        <taxon>Spermatophyta</taxon>
        <taxon>Magnoliopsida</taxon>
        <taxon>eudicotyledons</taxon>
        <taxon>Gunneridae</taxon>
        <taxon>Pentapetalae</taxon>
        <taxon>asterids</taxon>
        <taxon>lamiids</taxon>
        <taxon>Lamiales</taxon>
        <taxon>Oleaceae</taxon>
        <taxon>Oleeae</taxon>
        <taxon>Fraxinus</taxon>
    </lineage>
</organism>
<accession>A0AAD2A047</accession>
<dbReference type="SUPFAM" id="SSF53098">
    <property type="entry name" value="Ribonuclease H-like"/>
    <property type="match status" value="1"/>
</dbReference>
<dbReference type="InterPro" id="IPR012337">
    <property type="entry name" value="RNaseH-like_sf"/>
</dbReference>
<dbReference type="Gene3D" id="3.30.420.10">
    <property type="entry name" value="Ribonuclease H-like superfamily/Ribonuclease H"/>
    <property type="match status" value="1"/>
</dbReference>
<evidence type="ECO:0000313" key="2">
    <source>
        <dbReference type="Proteomes" id="UP000834106"/>
    </source>
</evidence>
<dbReference type="GO" id="GO:0003676">
    <property type="term" value="F:nucleic acid binding"/>
    <property type="evidence" value="ECO:0007669"/>
    <property type="project" value="InterPro"/>
</dbReference>
<keyword evidence="2" id="KW-1185">Reference proteome</keyword>